<keyword evidence="2" id="KW-1185">Reference proteome</keyword>
<dbReference type="EMBL" id="CP091196">
    <property type="protein sequence ID" value="UQS22874.1"/>
    <property type="molecule type" value="Genomic_DNA"/>
</dbReference>
<dbReference type="RefSeq" id="WP_162831185.1">
    <property type="nucleotide sequence ID" value="NZ_CP091196.1"/>
</dbReference>
<proteinExistence type="predicted"/>
<sequence length="60" mass="6500">MSVVVIDDNPFHYDGWGSGAPADQLGRIREPLGECDLLVVTQVVRQKASDESTCAVVELL</sequence>
<gene>
    <name evidence="1" type="ORF">L1857_08605</name>
</gene>
<organism evidence="1 2">
    <name type="scientific">Amycolatopsis thermalba</name>
    <dbReference type="NCBI Taxonomy" id="944492"/>
    <lineage>
        <taxon>Bacteria</taxon>
        <taxon>Bacillati</taxon>
        <taxon>Actinomycetota</taxon>
        <taxon>Actinomycetes</taxon>
        <taxon>Pseudonocardiales</taxon>
        <taxon>Pseudonocardiaceae</taxon>
        <taxon>Amycolatopsis</taxon>
    </lineage>
</organism>
<evidence type="ECO:0000313" key="2">
    <source>
        <dbReference type="Proteomes" id="UP000830158"/>
    </source>
</evidence>
<reference evidence="1" key="1">
    <citation type="submission" date="2022-01" db="EMBL/GenBank/DDBJ databases">
        <title>PSI-footprinting approach for the identification of protein synthesis inhibitor producers.</title>
        <authorList>
            <person name="Handel F."/>
            <person name="Kulik A."/>
            <person name="Wex K.W."/>
            <person name="Berscheid A."/>
            <person name="Saur J.S."/>
            <person name="Winkler A."/>
            <person name="Wibberg D."/>
            <person name="Kalinowski J."/>
            <person name="Broetz-Oesterhelt H."/>
            <person name="Mast Y."/>
        </authorList>
    </citation>
    <scope>NUCLEOTIDE SEQUENCE</scope>
    <source>
        <strain evidence="1">KNN 49.3e</strain>
    </source>
</reference>
<dbReference type="Proteomes" id="UP000830158">
    <property type="component" value="Chromosome"/>
</dbReference>
<name>A0ABY4NS38_9PSEU</name>
<accession>A0ABY4NS38</accession>
<protein>
    <submittedName>
        <fullName evidence="1">Uncharacterized protein</fullName>
    </submittedName>
</protein>
<evidence type="ECO:0000313" key="1">
    <source>
        <dbReference type="EMBL" id="UQS22874.1"/>
    </source>
</evidence>